<gene>
    <name evidence="4" type="ORF">BDV26DRAFT_301842</name>
</gene>
<evidence type="ECO:0000259" key="3">
    <source>
        <dbReference type="Pfam" id="PF22664"/>
    </source>
</evidence>
<reference evidence="4 5" key="1">
    <citation type="submission" date="2019-04" db="EMBL/GenBank/DDBJ databases">
        <title>Friends and foes A comparative genomics studyof 23 Aspergillus species from section Flavi.</title>
        <authorList>
            <consortium name="DOE Joint Genome Institute"/>
            <person name="Kjaerbolling I."/>
            <person name="Vesth T."/>
            <person name="Frisvad J.C."/>
            <person name="Nybo J.L."/>
            <person name="Theobald S."/>
            <person name="Kildgaard S."/>
            <person name="Isbrandt T."/>
            <person name="Kuo A."/>
            <person name="Sato A."/>
            <person name="Lyhne E.K."/>
            <person name="Kogle M.E."/>
            <person name="Wiebenga A."/>
            <person name="Kun R.S."/>
            <person name="Lubbers R.J."/>
            <person name="Makela M.R."/>
            <person name="Barry K."/>
            <person name="Chovatia M."/>
            <person name="Clum A."/>
            <person name="Daum C."/>
            <person name="Haridas S."/>
            <person name="He G."/>
            <person name="LaButti K."/>
            <person name="Lipzen A."/>
            <person name="Mondo S."/>
            <person name="Riley R."/>
            <person name="Salamov A."/>
            <person name="Simmons B.A."/>
            <person name="Magnuson J.K."/>
            <person name="Henrissat B."/>
            <person name="Mortensen U.H."/>
            <person name="Larsen T.O."/>
            <person name="Devries R.P."/>
            <person name="Grigoriev I.V."/>
            <person name="Machida M."/>
            <person name="Baker S.E."/>
            <person name="Andersen M.R."/>
        </authorList>
    </citation>
    <scope>NUCLEOTIDE SEQUENCE [LARGE SCALE GENOMIC DNA]</scope>
    <source>
        <strain evidence="4 5">IBT 29228</strain>
    </source>
</reference>
<keyword evidence="1 4" id="KW-0808">Transferase</keyword>
<dbReference type="Proteomes" id="UP000326198">
    <property type="component" value="Unassembled WGS sequence"/>
</dbReference>
<keyword evidence="5" id="KW-1185">Reference proteome</keyword>
<dbReference type="GO" id="GO:0016746">
    <property type="term" value="F:acyltransferase activity"/>
    <property type="evidence" value="ECO:0007669"/>
    <property type="project" value="UniProtKB-KW"/>
</dbReference>
<dbReference type="PANTHER" id="PTHR31896:SF64">
    <property type="entry name" value="TRICHOTHECENE 3-O-ACETYLTRANSFERASE"/>
    <property type="match status" value="1"/>
</dbReference>
<accession>A0A5N7ARN3</accession>
<evidence type="ECO:0000256" key="1">
    <source>
        <dbReference type="ARBA" id="ARBA00022679"/>
    </source>
</evidence>
<keyword evidence="2" id="KW-0012">Acyltransferase</keyword>
<dbReference type="InterPro" id="IPR051283">
    <property type="entry name" value="Sec_Metabolite_Acyltrans"/>
</dbReference>
<name>A0A5N7ARN3_9EURO</name>
<organism evidence="4 5">
    <name type="scientific">Aspergillus bertholletiae</name>
    <dbReference type="NCBI Taxonomy" id="1226010"/>
    <lineage>
        <taxon>Eukaryota</taxon>
        <taxon>Fungi</taxon>
        <taxon>Dikarya</taxon>
        <taxon>Ascomycota</taxon>
        <taxon>Pezizomycotina</taxon>
        <taxon>Eurotiomycetes</taxon>
        <taxon>Eurotiomycetidae</taxon>
        <taxon>Eurotiales</taxon>
        <taxon>Aspergillaceae</taxon>
        <taxon>Aspergillus</taxon>
        <taxon>Aspergillus subgen. Circumdati</taxon>
    </lineage>
</organism>
<dbReference type="OrthoDB" id="1862401at2759"/>
<dbReference type="PANTHER" id="PTHR31896">
    <property type="entry name" value="FAMILY REGULATORY PROTEIN, PUTATIVE (AFU_ORTHOLOGUE AFUA_3G14730)-RELATED"/>
    <property type="match status" value="1"/>
</dbReference>
<dbReference type="Gene3D" id="3.30.559.10">
    <property type="entry name" value="Chloramphenicol acetyltransferase-like domain"/>
    <property type="match status" value="2"/>
</dbReference>
<dbReference type="InterPro" id="IPR023213">
    <property type="entry name" value="CAT-like_dom_sf"/>
</dbReference>
<proteinExistence type="predicted"/>
<evidence type="ECO:0000256" key="2">
    <source>
        <dbReference type="ARBA" id="ARBA00023315"/>
    </source>
</evidence>
<dbReference type="InterPro" id="IPR054710">
    <property type="entry name" value="Tri101-like_N"/>
</dbReference>
<feature type="domain" description="Trichothecene 3-O-acetyltransferase-like N-terminal" evidence="3">
    <location>
        <begin position="24"/>
        <end position="173"/>
    </location>
</feature>
<dbReference type="EMBL" id="ML736355">
    <property type="protein sequence ID" value="KAE8372512.1"/>
    <property type="molecule type" value="Genomic_DNA"/>
</dbReference>
<evidence type="ECO:0000313" key="4">
    <source>
        <dbReference type="EMBL" id="KAE8372512.1"/>
    </source>
</evidence>
<sequence length="455" mass="51205">MEENNNHLDRYQDILGQLPMLQAYSHILYMFPTPKNATREEIVQSLEKAVCEVKEKVPWMGGRVVNVGRKSGNSGIYKVVPCAPPEAHIVIRDFSDTLPAYSAIKAKKAPLSMIDTRLLTPVPGFPRRFEDSDENPARVIWLQVSFVKGGLIIDFVIHHNMADAGGHFGFVKLVAMVMRGEKIPCYVIEQANRDRRSLFSLLAPNEPMLDHSHHKCRPPAGDSSFPMEPEQARYHVIRFTTTNMRRLKDLAQYHKTLDPNISFISTDDILCAFCWKHFTRVRLRRFKSDTRSRFSRAVDGRKALNIAPGYMGDVIHNVTTWLSFKELTEAPLGTVASHLRKNLIRLNTAYHIRSFASFISSEPDKATITYGGQFNPSTDVGCSSIRGMTDAFPDFGLLGQPDLIRRPPTDPFPGLLVLIPGSPGGDCDAYVCLTDTDMVALSMDPEWTEYVEYIG</sequence>
<evidence type="ECO:0000313" key="5">
    <source>
        <dbReference type="Proteomes" id="UP000326198"/>
    </source>
</evidence>
<protein>
    <submittedName>
        <fullName evidence="4">Trichothecene biosynthesis acetyltransferase</fullName>
    </submittedName>
</protein>
<dbReference type="Pfam" id="PF22664">
    <property type="entry name" value="TRI-like_N"/>
    <property type="match status" value="1"/>
</dbReference>
<dbReference type="AlphaFoldDB" id="A0A5N7ARN3"/>